<accession>A0A1Q2CIC5</accession>
<protein>
    <submittedName>
        <fullName evidence="9">Uncharacterized protein</fullName>
    </submittedName>
</protein>
<sequence>MESALTFLVAAFLGGAAAAALRLPALVGFLAAGFVVNALGIEAPVWLGWVADLGVTLLLFSIGLKLDLRTLLRRHVWVTTGLHLLLFSLLSALLIGAFALVGLAFDRDPEAIALVGFGLSFSSTVFVVKHLEEFDDERSLYGRASIGILLLQDIAAVVFIVLVTGVHPSWWALALLVIPLSMPLVRRLWAWMGDGELQLLFGLAMAFVPGYWAFEAVGLHGGLGALIVGLLLASAPQATALSNALSKALLGLKDVLLVGFFLSIGFTGVPTLSELAAAVLLLALLPLKGLLFVVLFRWSRLRNRTSAFAGVTLSNYSEFALIVGAVGVEQGLLDSRWLVALSLAVALSFVLGAVTGRRSPSLPAWIAEKFPNRAEEKLLYEDRHIDIGHCNAVVLGMGRVGRGAFDRLCSVGGINVVGIESDPFKVADLGRRGCRVIEGDATDGEFWVRVRQTGHVELAILALPNHEANVAALAELRKTHFAGVSAVITRRDHEIEDALGLGADAALSLYSGAGVQLADEALAIWEDVEGEGTD</sequence>
<evidence type="ECO:0000256" key="1">
    <source>
        <dbReference type="ARBA" id="ARBA00004141"/>
    </source>
</evidence>
<dbReference type="PANTHER" id="PTHR42751:SF1">
    <property type="entry name" value="CATION_PROTON ANTIPORTER YBAL-RELATED"/>
    <property type="match status" value="1"/>
</dbReference>
<dbReference type="InterPro" id="IPR036291">
    <property type="entry name" value="NAD(P)-bd_dom_sf"/>
</dbReference>
<dbReference type="KEGG" id="tfl:RPIT_14565"/>
<dbReference type="Gene3D" id="3.40.50.720">
    <property type="entry name" value="NAD(P)-binding Rossmann-like Domain"/>
    <property type="match status" value="1"/>
</dbReference>
<dbReference type="Pfam" id="PF00999">
    <property type="entry name" value="Na_H_Exchanger"/>
    <property type="match status" value="1"/>
</dbReference>
<evidence type="ECO:0000259" key="8">
    <source>
        <dbReference type="Pfam" id="PF02254"/>
    </source>
</evidence>
<gene>
    <name evidence="9" type="ORF">RPIT_14565</name>
</gene>
<evidence type="ECO:0000256" key="2">
    <source>
        <dbReference type="ARBA" id="ARBA00005551"/>
    </source>
</evidence>
<dbReference type="GO" id="GO:1902600">
    <property type="term" value="P:proton transmembrane transport"/>
    <property type="evidence" value="ECO:0007669"/>
    <property type="project" value="InterPro"/>
</dbReference>
<dbReference type="SUPFAM" id="SSF51735">
    <property type="entry name" value="NAD(P)-binding Rossmann-fold domains"/>
    <property type="match status" value="1"/>
</dbReference>
<dbReference type="Proteomes" id="UP000188324">
    <property type="component" value="Chromosome"/>
</dbReference>
<dbReference type="OrthoDB" id="3418949at2"/>
<evidence type="ECO:0000259" key="7">
    <source>
        <dbReference type="Pfam" id="PF00999"/>
    </source>
</evidence>
<feature type="domain" description="Cation/H+ exchanger transmembrane" evidence="7">
    <location>
        <begin position="9"/>
        <end position="352"/>
    </location>
</feature>
<dbReference type="Pfam" id="PF02254">
    <property type="entry name" value="TrkA_N"/>
    <property type="match status" value="1"/>
</dbReference>
<comment type="similarity">
    <text evidence="2">Belongs to the monovalent cation:proton antiporter 2 (CPA2) transporter (TC 2.A.37) family.</text>
</comment>
<dbReference type="PANTHER" id="PTHR42751">
    <property type="entry name" value="SODIUM/HYDROGEN EXCHANGER FAMILY/TRKA DOMAIN PROTEIN"/>
    <property type="match status" value="1"/>
</dbReference>
<reference evidence="9 10" key="1">
    <citation type="journal article" date="2016" name="Int. J. Syst. Evol. Microbiol.">
        <title>Tessaracoccus flavus sp. nov., isolated from the drainage system of a lindane-producing factory.</title>
        <authorList>
            <person name="Kumari R."/>
            <person name="Singh P."/>
            <person name="Schumann P."/>
            <person name="Lal R."/>
        </authorList>
    </citation>
    <scope>NUCLEOTIDE SEQUENCE [LARGE SCALE GENOMIC DNA]</scope>
    <source>
        <strain evidence="9 10">RP1T</strain>
    </source>
</reference>
<dbReference type="InterPro" id="IPR038770">
    <property type="entry name" value="Na+/solute_symporter_sf"/>
</dbReference>
<name>A0A1Q2CIC5_9ACTN</name>
<keyword evidence="3" id="KW-0813">Transport</keyword>
<comment type="subcellular location">
    <subcellularLocation>
        <location evidence="1">Membrane</location>
        <topology evidence="1">Multi-pass membrane protein</topology>
    </subcellularLocation>
</comment>
<dbReference type="RefSeq" id="WP_077344084.1">
    <property type="nucleotide sequence ID" value="NZ_CP019605.1"/>
</dbReference>
<evidence type="ECO:0000256" key="5">
    <source>
        <dbReference type="ARBA" id="ARBA00022989"/>
    </source>
</evidence>
<evidence type="ECO:0000256" key="6">
    <source>
        <dbReference type="ARBA" id="ARBA00023136"/>
    </source>
</evidence>
<feature type="domain" description="RCK N-terminal" evidence="8">
    <location>
        <begin position="393"/>
        <end position="508"/>
    </location>
</feature>
<evidence type="ECO:0000313" key="9">
    <source>
        <dbReference type="EMBL" id="AQP45879.1"/>
    </source>
</evidence>
<dbReference type="GO" id="GO:0016020">
    <property type="term" value="C:membrane"/>
    <property type="evidence" value="ECO:0007669"/>
    <property type="project" value="UniProtKB-SubCell"/>
</dbReference>
<keyword evidence="6" id="KW-0472">Membrane</keyword>
<dbReference type="GO" id="GO:0006813">
    <property type="term" value="P:potassium ion transport"/>
    <property type="evidence" value="ECO:0007669"/>
    <property type="project" value="InterPro"/>
</dbReference>
<keyword evidence="5" id="KW-1133">Transmembrane helix</keyword>
<proteinExistence type="inferred from homology"/>
<dbReference type="GO" id="GO:0015297">
    <property type="term" value="F:antiporter activity"/>
    <property type="evidence" value="ECO:0007669"/>
    <property type="project" value="InterPro"/>
</dbReference>
<dbReference type="STRING" id="1610493.RPIT_14565"/>
<evidence type="ECO:0000256" key="4">
    <source>
        <dbReference type="ARBA" id="ARBA00022692"/>
    </source>
</evidence>
<evidence type="ECO:0000256" key="3">
    <source>
        <dbReference type="ARBA" id="ARBA00022448"/>
    </source>
</evidence>
<organism evidence="9 10">
    <name type="scientific">Tessaracoccus flavus</name>
    <dbReference type="NCBI Taxonomy" id="1610493"/>
    <lineage>
        <taxon>Bacteria</taxon>
        <taxon>Bacillati</taxon>
        <taxon>Actinomycetota</taxon>
        <taxon>Actinomycetes</taxon>
        <taxon>Propionibacteriales</taxon>
        <taxon>Propionibacteriaceae</taxon>
        <taxon>Tessaracoccus</taxon>
    </lineage>
</organism>
<dbReference type="InterPro" id="IPR003148">
    <property type="entry name" value="RCK_N"/>
</dbReference>
<dbReference type="InterPro" id="IPR006153">
    <property type="entry name" value="Cation/H_exchanger_TM"/>
</dbReference>
<keyword evidence="4" id="KW-0812">Transmembrane</keyword>
<keyword evidence="10" id="KW-1185">Reference proteome</keyword>
<dbReference type="Gene3D" id="1.20.1530.20">
    <property type="match status" value="1"/>
</dbReference>
<evidence type="ECO:0000313" key="10">
    <source>
        <dbReference type="Proteomes" id="UP000188324"/>
    </source>
</evidence>
<dbReference type="AlphaFoldDB" id="A0A1Q2CIC5"/>
<dbReference type="EMBL" id="CP019605">
    <property type="protein sequence ID" value="AQP45879.1"/>
    <property type="molecule type" value="Genomic_DNA"/>
</dbReference>